<gene>
    <name evidence="1" type="ORF">L6164_008573</name>
</gene>
<keyword evidence="2" id="KW-1185">Reference proteome</keyword>
<sequence>MTALMDDNGGLFFLYGYGDTGKAFIFRTSCAALRSMGDIALAVASSGIVSLLLLGGTIAHSRFCIPLNVDEDTYCNIKPGSHFIELLVATGYTYA</sequence>
<name>A0ACB9PJZ1_BAUVA</name>
<comment type="caution">
    <text evidence="1">The sequence shown here is derived from an EMBL/GenBank/DDBJ whole genome shotgun (WGS) entry which is preliminary data.</text>
</comment>
<evidence type="ECO:0000313" key="2">
    <source>
        <dbReference type="Proteomes" id="UP000828941"/>
    </source>
</evidence>
<reference evidence="1 2" key="1">
    <citation type="journal article" date="2022" name="DNA Res.">
        <title>Chromosomal-level genome assembly of the orchid tree Bauhinia variegata (Leguminosae; Cercidoideae) supports the allotetraploid origin hypothesis of Bauhinia.</title>
        <authorList>
            <person name="Zhong Y."/>
            <person name="Chen Y."/>
            <person name="Zheng D."/>
            <person name="Pang J."/>
            <person name="Liu Y."/>
            <person name="Luo S."/>
            <person name="Meng S."/>
            <person name="Qian L."/>
            <person name="Wei D."/>
            <person name="Dai S."/>
            <person name="Zhou R."/>
        </authorList>
    </citation>
    <scope>NUCLEOTIDE SEQUENCE [LARGE SCALE GENOMIC DNA]</scope>
    <source>
        <strain evidence="1">BV-YZ2020</strain>
    </source>
</reference>
<proteinExistence type="predicted"/>
<dbReference type="EMBL" id="CM039429">
    <property type="protein sequence ID" value="KAI4347791.1"/>
    <property type="molecule type" value="Genomic_DNA"/>
</dbReference>
<dbReference type="Proteomes" id="UP000828941">
    <property type="component" value="Chromosome 4"/>
</dbReference>
<protein>
    <submittedName>
        <fullName evidence="1">Uncharacterized protein</fullName>
    </submittedName>
</protein>
<organism evidence="1 2">
    <name type="scientific">Bauhinia variegata</name>
    <name type="common">Purple orchid tree</name>
    <name type="synonym">Phanera variegata</name>
    <dbReference type="NCBI Taxonomy" id="167791"/>
    <lineage>
        <taxon>Eukaryota</taxon>
        <taxon>Viridiplantae</taxon>
        <taxon>Streptophyta</taxon>
        <taxon>Embryophyta</taxon>
        <taxon>Tracheophyta</taxon>
        <taxon>Spermatophyta</taxon>
        <taxon>Magnoliopsida</taxon>
        <taxon>eudicotyledons</taxon>
        <taxon>Gunneridae</taxon>
        <taxon>Pentapetalae</taxon>
        <taxon>rosids</taxon>
        <taxon>fabids</taxon>
        <taxon>Fabales</taxon>
        <taxon>Fabaceae</taxon>
        <taxon>Cercidoideae</taxon>
        <taxon>Cercideae</taxon>
        <taxon>Bauhiniinae</taxon>
        <taxon>Bauhinia</taxon>
    </lineage>
</organism>
<evidence type="ECO:0000313" key="1">
    <source>
        <dbReference type="EMBL" id="KAI4347791.1"/>
    </source>
</evidence>
<accession>A0ACB9PJZ1</accession>